<reference evidence="2 3" key="1">
    <citation type="submission" date="2017-11" db="EMBL/GenBank/DDBJ databases">
        <title>Escherichia coli CV839-15 Genome sequencing and assembly.</title>
        <authorList>
            <person name="Li Z."/>
            <person name="Song N."/>
            <person name="Li W."/>
            <person name="Philip H.R."/>
            <person name="Bu Z."/>
            <person name="Siguo L."/>
        </authorList>
    </citation>
    <scope>NUCLEOTIDE SEQUENCE [LARGE SCALE GENOMIC DNA]</scope>
    <source>
        <strain evidence="2 3">CV839-15</strain>
    </source>
</reference>
<sequence length="44" mass="5182">MYRFHSIIIFCLHFSFSKLAKINSLLQVLLSPEDNFVNFVTFSN</sequence>
<evidence type="ECO:0000256" key="1">
    <source>
        <dbReference type="SAM" id="SignalP"/>
    </source>
</evidence>
<gene>
    <name evidence="2" type="ORF">CV83915_03026</name>
</gene>
<evidence type="ECO:0000313" key="2">
    <source>
        <dbReference type="EMBL" id="ATZ33327.1"/>
    </source>
</evidence>
<proteinExistence type="predicted"/>
<dbReference type="Proteomes" id="UP000236551">
    <property type="component" value="Chromosome"/>
</dbReference>
<name>A0A2H4TUT7_ECOLX</name>
<protein>
    <submittedName>
        <fullName evidence="2">Uncharacterized protein</fullName>
    </submittedName>
</protein>
<evidence type="ECO:0000313" key="3">
    <source>
        <dbReference type="Proteomes" id="UP000236551"/>
    </source>
</evidence>
<dbReference type="AlphaFoldDB" id="A0A2H4TUT7"/>
<dbReference type="EMBL" id="CP024978">
    <property type="protein sequence ID" value="ATZ33327.1"/>
    <property type="molecule type" value="Genomic_DNA"/>
</dbReference>
<keyword evidence="1" id="KW-0732">Signal</keyword>
<accession>A0A2H4TUT7</accession>
<feature type="signal peptide" evidence="1">
    <location>
        <begin position="1"/>
        <end position="20"/>
    </location>
</feature>
<organism evidence="2 3">
    <name type="scientific">Escherichia coli</name>
    <dbReference type="NCBI Taxonomy" id="562"/>
    <lineage>
        <taxon>Bacteria</taxon>
        <taxon>Pseudomonadati</taxon>
        <taxon>Pseudomonadota</taxon>
        <taxon>Gammaproteobacteria</taxon>
        <taxon>Enterobacterales</taxon>
        <taxon>Enterobacteriaceae</taxon>
        <taxon>Escherichia</taxon>
    </lineage>
</organism>
<feature type="chain" id="PRO_5014159246" evidence="1">
    <location>
        <begin position="21"/>
        <end position="44"/>
    </location>
</feature>